<keyword evidence="21" id="KW-1185">Reference proteome</keyword>
<feature type="transmembrane region" description="Helical" evidence="19">
    <location>
        <begin position="172"/>
        <end position="190"/>
    </location>
</feature>
<evidence type="ECO:0000256" key="14">
    <source>
        <dbReference type="ARBA" id="ARBA00023098"/>
    </source>
</evidence>
<dbReference type="Proteomes" id="UP000034392">
    <property type="component" value="Chromosome"/>
</dbReference>
<dbReference type="GO" id="GO:0016024">
    <property type="term" value="P:CDP-diacylglycerol biosynthetic process"/>
    <property type="evidence" value="ECO:0007669"/>
    <property type="project" value="UniProtKB-UniPathway"/>
</dbReference>
<feature type="transmembrane region" description="Helical" evidence="19">
    <location>
        <begin position="43"/>
        <end position="61"/>
    </location>
</feature>
<feature type="transmembrane region" description="Helical" evidence="19">
    <location>
        <begin position="68"/>
        <end position="88"/>
    </location>
</feature>
<keyword evidence="13 19" id="KW-1133">Transmembrane helix</keyword>
<evidence type="ECO:0000256" key="7">
    <source>
        <dbReference type="ARBA" id="ARBA00019373"/>
    </source>
</evidence>
<evidence type="ECO:0000256" key="16">
    <source>
        <dbReference type="ARBA" id="ARBA00023209"/>
    </source>
</evidence>
<evidence type="ECO:0000256" key="17">
    <source>
        <dbReference type="ARBA" id="ARBA00023264"/>
    </source>
</evidence>
<dbReference type="InterPro" id="IPR000374">
    <property type="entry name" value="PC_trans"/>
</dbReference>
<dbReference type="PANTHER" id="PTHR46382">
    <property type="entry name" value="PHOSPHATIDATE CYTIDYLYLTRANSFERASE"/>
    <property type="match status" value="1"/>
</dbReference>
<evidence type="ECO:0000256" key="1">
    <source>
        <dbReference type="ARBA" id="ARBA00001698"/>
    </source>
</evidence>
<comment type="subcellular location">
    <subcellularLocation>
        <location evidence="2">Cell membrane</location>
        <topology evidence="2">Multi-pass membrane protein</topology>
    </subcellularLocation>
</comment>
<dbReference type="AlphaFoldDB" id="A0A0F7KS04"/>
<proteinExistence type="inferred from homology"/>
<dbReference type="EMBL" id="CP011452">
    <property type="protein sequence ID" value="AKH41886.1"/>
    <property type="molecule type" value="Genomic_DNA"/>
</dbReference>
<sequence>MKRHVTVPLSVRASDLPKRLASAVVMLAVAGAAFAAGGVWLQAFLALVALAAIVEFVLLILKATDNTPFRIAGILAAAIYVIVAVASLAVMPPVLLVVAIVTVIATDTGAYFTGRAIGGPKIAPRISPSKTWAGLFGGMTAAAIWLAASVWFVGSAANALATSSDAGVDPGALLIAAAIGAGLAIAAQAGDFLESWLKRKAGVKDSSRLIPGHGGVLDRVDGIMPVAILVGLGGSVVGW</sequence>
<feature type="transmembrane region" description="Helical" evidence="19">
    <location>
        <begin position="132"/>
        <end position="152"/>
    </location>
</feature>
<keyword evidence="10 18" id="KW-0808">Transferase</keyword>
<evidence type="ECO:0000256" key="10">
    <source>
        <dbReference type="ARBA" id="ARBA00022679"/>
    </source>
</evidence>
<evidence type="ECO:0000256" key="8">
    <source>
        <dbReference type="ARBA" id="ARBA00022475"/>
    </source>
</evidence>
<name>A0A0F7KS04_9SPHN</name>
<feature type="transmembrane region" description="Helical" evidence="19">
    <location>
        <begin position="94"/>
        <end position="112"/>
    </location>
</feature>
<evidence type="ECO:0000256" key="3">
    <source>
        <dbReference type="ARBA" id="ARBA00005119"/>
    </source>
</evidence>
<keyword evidence="15 19" id="KW-0472">Membrane</keyword>
<evidence type="ECO:0000313" key="20">
    <source>
        <dbReference type="EMBL" id="AKH41886.1"/>
    </source>
</evidence>
<dbReference type="PROSITE" id="PS01315">
    <property type="entry name" value="CDS"/>
    <property type="match status" value="1"/>
</dbReference>
<keyword evidence="12 18" id="KW-0548">Nucleotidyltransferase</keyword>
<evidence type="ECO:0000256" key="11">
    <source>
        <dbReference type="ARBA" id="ARBA00022692"/>
    </source>
</evidence>
<keyword evidence="17" id="KW-1208">Phospholipid metabolism</keyword>
<comment type="pathway">
    <text evidence="4">Lipid metabolism.</text>
</comment>
<dbReference type="PANTHER" id="PTHR46382:SF1">
    <property type="entry name" value="PHOSPHATIDATE CYTIDYLYLTRANSFERASE"/>
    <property type="match status" value="1"/>
</dbReference>
<evidence type="ECO:0000256" key="2">
    <source>
        <dbReference type="ARBA" id="ARBA00004651"/>
    </source>
</evidence>
<evidence type="ECO:0000256" key="5">
    <source>
        <dbReference type="ARBA" id="ARBA00010185"/>
    </source>
</evidence>
<keyword evidence="9" id="KW-0444">Lipid biosynthesis</keyword>
<dbReference type="KEGG" id="aay:WYH_00834"/>
<evidence type="ECO:0000256" key="4">
    <source>
        <dbReference type="ARBA" id="ARBA00005189"/>
    </source>
</evidence>
<comment type="similarity">
    <text evidence="5 18">Belongs to the CDS family.</text>
</comment>
<keyword evidence="8" id="KW-1003">Cell membrane</keyword>
<dbReference type="Pfam" id="PF01148">
    <property type="entry name" value="CTP_transf_1"/>
    <property type="match status" value="1"/>
</dbReference>
<dbReference type="GO" id="GO:0005886">
    <property type="term" value="C:plasma membrane"/>
    <property type="evidence" value="ECO:0007669"/>
    <property type="project" value="UniProtKB-SubCell"/>
</dbReference>
<evidence type="ECO:0000256" key="19">
    <source>
        <dbReference type="SAM" id="Phobius"/>
    </source>
</evidence>
<dbReference type="GO" id="GO:0004605">
    <property type="term" value="F:phosphatidate cytidylyltransferase activity"/>
    <property type="evidence" value="ECO:0007669"/>
    <property type="project" value="UniProtKB-EC"/>
</dbReference>
<dbReference type="PATRIC" id="fig|1267766.3.peg.842"/>
<gene>
    <name evidence="20" type="primary">cdsA</name>
    <name evidence="20" type="ORF">WYH_00834</name>
</gene>
<evidence type="ECO:0000256" key="6">
    <source>
        <dbReference type="ARBA" id="ARBA00012487"/>
    </source>
</evidence>
<evidence type="ECO:0000256" key="9">
    <source>
        <dbReference type="ARBA" id="ARBA00022516"/>
    </source>
</evidence>
<dbReference type="STRING" id="1267766.WYH_00834"/>
<evidence type="ECO:0000256" key="18">
    <source>
        <dbReference type="RuleBase" id="RU003938"/>
    </source>
</evidence>
<accession>A0A0F7KS04</accession>
<feature type="transmembrane region" description="Helical" evidence="19">
    <location>
        <begin position="20"/>
        <end position="37"/>
    </location>
</feature>
<reference evidence="20" key="1">
    <citation type="submission" date="2015-05" db="EMBL/GenBank/DDBJ databases">
        <title>The complete genome of Altererythrobacter atlanticus strain 26DY36.</title>
        <authorList>
            <person name="Wu Y.-H."/>
            <person name="Cheng H."/>
            <person name="Wu X.-W."/>
        </authorList>
    </citation>
    <scope>NUCLEOTIDE SEQUENCE [LARGE SCALE GENOMIC DNA]</scope>
    <source>
        <strain evidence="20">26DY36</strain>
    </source>
</reference>
<comment type="catalytic activity">
    <reaction evidence="1 18">
        <text>a 1,2-diacyl-sn-glycero-3-phosphate + CTP + H(+) = a CDP-1,2-diacyl-sn-glycerol + diphosphate</text>
        <dbReference type="Rhea" id="RHEA:16229"/>
        <dbReference type="ChEBI" id="CHEBI:15378"/>
        <dbReference type="ChEBI" id="CHEBI:33019"/>
        <dbReference type="ChEBI" id="CHEBI:37563"/>
        <dbReference type="ChEBI" id="CHEBI:58332"/>
        <dbReference type="ChEBI" id="CHEBI:58608"/>
        <dbReference type="EC" id="2.7.7.41"/>
    </reaction>
</comment>
<comment type="pathway">
    <text evidence="3 18">Phospholipid metabolism; CDP-diacylglycerol biosynthesis; CDP-diacylglycerol from sn-glycerol 3-phosphate: step 3/3.</text>
</comment>
<evidence type="ECO:0000313" key="21">
    <source>
        <dbReference type="Proteomes" id="UP000034392"/>
    </source>
</evidence>
<keyword evidence="11 18" id="KW-0812">Transmembrane</keyword>
<evidence type="ECO:0000256" key="15">
    <source>
        <dbReference type="ARBA" id="ARBA00023136"/>
    </source>
</evidence>
<keyword evidence="16" id="KW-0594">Phospholipid biosynthesis</keyword>
<dbReference type="EC" id="2.7.7.41" evidence="6 18"/>
<evidence type="ECO:0000256" key="12">
    <source>
        <dbReference type="ARBA" id="ARBA00022695"/>
    </source>
</evidence>
<dbReference type="OrthoDB" id="9799199at2"/>
<dbReference type="UniPathway" id="UPA00557">
    <property type="reaction ID" value="UER00614"/>
</dbReference>
<evidence type="ECO:0000256" key="13">
    <source>
        <dbReference type="ARBA" id="ARBA00022989"/>
    </source>
</evidence>
<protein>
    <recommendedName>
        <fullName evidence="7 18">Phosphatidate cytidylyltransferase</fullName>
        <ecNumber evidence="6 18">2.7.7.41</ecNumber>
    </recommendedName>
</protein>
<organism evidence="20 21">
    <name type="scientific">Croceibacterium atlanticum</name>
    <dbReference type="NCBI Taxonomy" id="1267766"/>
    <lineage>
        <taxon>Bacteria</taxon>
        <taxon>Pseudomonadati</taxon>
        <taxon>Pseudomonadota</taxon>
        <taxon>Alphaproteobacteria</taxon>
        <taxon>Sphingomonadales</taxon>
        <taxon>Erythrobacteraceae</taxon>
        <taxon>Croceibacterium</taxon>
    </lineage>
</organism>
<keyword evidence="14" id="KW-0443">Lipid metabolism</keyword>